<keyword evidence="4" id="KW-1185">Reference proteome</keyword>
<dbReference type="InterPro" id="IPR025877">
    <property type="entry name" value="MobA-like_NTP_Trfase"/>
</dbReference>
<dbReference type="Pfam" id="PF12804">
    <property type="entry name" value="NTP_transf_3"/>
    <property type="match status" value="1"/>
</dbReference>
<dbReference type="RefSeq" id="WP_310742547.1">
    <property type="nucleotide sequence ID" value="NZ_AP025730.1"/>
</dbReference>
<dbReference type="PANTHER" id="PTHR43777:SF1">
    <property type="entry name" value="MOLYBDENUM COFACTOR CYTIDYLYLTRANSFERASE"/>
    <property type="match status" value="1"/>
</dbReference>
<dbReference type="Gene3D" id="3.90.550.10">
    <property type="entry name" value="Spore Coat Polysaccharide Biosynthesis Protein SpsA, Chain A"/>
    <property type="match status" value="1"/>
</dbReference>
<dbReference type="SUPFAM" id="SSF53448">
    <property type="entry name" value="Nucleotide-diphospho-sugar transferases"/>
    <property type="match status" value="1"/>
</dbReference>
<feature type="domain" description="MobA-like NTP transferase" evidence="2">
    <location>
        <begin position="29"/>
        <end position="191"/>
    </location>
</feature>
<reference evidence="3" key="1">
    <citation type="submission" date="2022-04" db="EMBL/GenBank/DDBJ databases">
        <title>Whole genome sequence of Sphaerotilus sp. FB-5.</title>
        <authorList>
            <person name="Takeda M."/>
            <person name="Narihara S."/>
            <person name="Akimoto M."/>
            <person name="Akimoto R."/>
            <person name="Nishiyashiki S."/>
            <person name="Murakami T."/>
        </authorList>
    </citation>
    <scope>NUCLEOTIDE SEQUENCE</scope>
    <source>
        <strain evidence="3">FB-5</strain>
    </source>
</reference>
<dbReference type="Proteomes" id="UP001057498">
    <property type="component" value="Chromosome"/>
</dbReference>
<evidence type="ECO:0000259" key="2">
    <source>
        <dbReference type="Pfam" id="PF12804"/>
    </source>
</evidence>
<organism evidence="3 4">
    <name type="scientific">Sphaerotilus microaerophilus</name>
    <dbReference type="NCBI Taxonomy" id="2914710"/>
    <lineage>
        <taxon>Bacteria</taxon>
        <taxon>Pseudomonadati</taxon>
        <taxon>Pseudomonadota</taxon>
        <taxon>Betaproteobacteria</taxon>
        <taxon>Burkholderiales</taxon>
        <taxon>Sphaerotilaceae</taxon>
        <taxon>Sphaerotilus</taxon>
    </lineage>
</organism>
<evidence type="ECO:0000313" key="4">
    <source>
        <dbReference type="Proteomes" id="UP001057498"/>
    </source>
</evidence>
<protein>
    <recommendedName>
        <fullName evidence="2">MobA-like NTP transferase domain-containing protein</fullName>
    </recommendedName>
</protein>
<sequence length="235" mass="24431">MVGLPGAPGVRVAVEGLAVSALKASGPVVVVPAAGRGSRFQGAGHKLGQSLGDAPVLARTLENVIASGLPLVVVTTAELVPIARAVVAARDIVLLPPVGSASREPLGMGYTIACGVHARANAPGWLILPGDMPLVRPETLTAVARTLSQYPVVYPQFRGRRGHPVGFSVELYTELIKLQGDEGARRLLARYPSQALDLDDPGVLIDVDTDGDLERARRLHAGAELEEAPSLGRSA</sequence>
<name>A0ABN6PTZ2_9BURK</name>
<keyword evidence="1" id="KW-0460">Magnesium</keyword>
<gene>
    <name evidence="3" type="ORF">CATMQ487_40170</name>
</gene>
<dbReference type="CDD" id="cd04182">
    <property type="entry name" value="GT_2_like_f"/>
    <property type="match status" value="1"/>
</dbReference>
<evidence type="ECO:0000256" key="1">
    <source>
        <dbReference type="ARBA" id="ARBA00022842"/>
    </source>
</evidence>
<accession>A0ABN6PTZ2</accession>
<proteinExistence type="predicted"/>
<dbReference type="InterPro" id="IPR029044">
    <property type="entry name" value="Nucleotide-diphossugar_trans"/>
</dbReference>
<evidence type="ECO:0000313" key="3">
    <source>
        <dbReference type="EMBL" id="BDI07047.1"/>
    </source>
</evidence>
<dbReference type="PANTHER" id="PTHR43777">
    <property type="entry name" value="MOLYBDENUM COFACTOR CYTIDYLYLTRANSFERASE"/>
    <property type="match status" value="1"/>
</dbReference>
<dbReference type="EMBL" id="AP025730">
    <property type="protein sequence ID" value="BDI07047.1"/>
    <property type="molecule type" value="Genomic_DNA"/>
</dbReference>